<evidence type="ECO:0008006" key="3">
    <source>
        <dbReference type="Google" id="ProtNLM"/>
    </source>
</evidence>
<organism evidence="1 2">
    <name type="scientific">Nannocystis pusilla</name>
    <dbReference type="NCBI Taxonomy" id="889268"/>
    <lineage>
        <taxon>Bacteria</taxon>
        <taxon>Pseudomonadati</taxon>
        <taxon>Myxococcota</taxon>
        <taxon>Polyangia</taxon>
        <taxon>Nannocystales</taxon>
        <taxon>Nannocystaceae</taxon>
        <taxon>Nannocystis</taxon>
    </lineage>
</organism>
<dbReference type="Proteomes" id="UP001150924">
    <property type="component" value="Unassembled WGS sequence"/>
</dbReference>
<reference evidence="1" key="1">
    <citation type="submission" date="2022-11" db="EMBL/GenBank/DDBJ databases">
        <title>Minimal conservation of predation-associated metabolite biosynthetic gene clusters underscores biosynthetic potential of Myxococcota including descriptions for ten novel species: Archangium lansinium sp. nov., Myxococcus landrumus sp. nov., Nannocystis bai.</title>
        <authorList>
            <person name="Ahearne A."/>
            <person name="Stevens C."/>
            <person name="Phillips K."/>
        </authorList>
    </citation>
    <scope>NUCLEOTIDE SEQUENCE</scope>
    <source>
        <strain evidence="1">Na p29</strain>
    </source>
</reference>
<name>A0A9X3EX45_9BACT</name>
<accession>A0A9X3EX45</accession>
<evidence type="ECO:0000313" key="1">
    <source>
        <dbReference type="EMBL" id="MCY1011978.1"/>
    </source>
</evidence>
<dbReference type="PROSITE" id="PS51257">
    <property type="entry name" value="PROKAR_LIPOPROTEIN"/>
    <property type="match status" value="1"/>
</dbReference>
<dbReference type="AlphaFoldDB" id="A0A9X3EX45"/>
<dbReference type="RefSeq" id="WP_267775298.1">
    <property type="nucleotide sequence ID" value="NZ_JAPNKE010000002.1"/>
</dbReference>
<dbReference type="EMBL" id="JAPNKE010000002">
    <property type="protein sequence ID" value="MCY1011978.1"/>
    <property type="molecule type" value="Genomic_DNA"/>
</dbReference>
<evidence type="ECO:0000313" key="2">
    <source>
        <dbReference type="Proteomes" id="UP001150924"/>
    </source>
</evidence>
<protein>
    <recommendedName>
        <fullName evidence="3">Lipoprotein</fullName>
    </recommendedName>
</protein>
<comment type="caution">
    <text evidence="1">The sequence shown here is derived from an EMBL/GenBank/DDBJ whole genome shotgun (WGS) entry which is preliminary data.</text>
</comment>
<proteinExistence type="predicted"/>
<sequence>MNHAFKVLFVLALAVGCDQQDMLKKEIAVASAAPKEGKATAPAVVAPKTAASASGVGTFATLSDCLTSCDDIHAATDRKTCRLNCDTAYGAEARGAAEPTENDAIARITSCLGSCNGSQDGDACANSCNTMADQADFSPPPEVLTKLSSCVKLCHTGKGVRATDQATCELNCAQVARVEATPPPKAVPAAPAS</sequence>
<gene>
    <name evidence="1" type="ORF">OV079_41835</name>
</gene>
<keyword evidence="2" id="KW-1185">Reference proteome</keyword>